<protein>
    <submittedName>
        <fullName evidence="1">Uncharacterized protein</fullName>
    </submittedName>
</protein>
<reference evidence="1" key="1">
    <citation type="journal article" date="2014" name="Int. J. Syst. Evol. Microbiol.">
        <title>Complete genome sequence of Corynebacterium casei LMG S-19264T (=DSM 44701T), isolated from a smear-ripened cheese.</title>
        <authorList>
            <consortium name="US DOE Joint Genome Institute (JGI-PGF)"/>
            <person name="Walter F."/>
            <person name="Albersmeier A."/>
            <person name="Kalinowski J."/>
            <person name="Ruckert C."/>
        </authorList>
    </citation>
    <scope>NUCLEOTIDE SEQUENCE</scope>
    <source>
        <strain evidence="1">CGMCC 1.14988</strain>
    </source>
</reference>
<evidence type="ECO:0000313" key="2">
    <source>
        <dbReference type="Proteomes" id="UP000650511"/>
    </source>
</evidence>
<sequence>MNEEASEAPTLEEAVQRIAIYAERMTQHHERQGFGEARSWRVVVHEARRALGLDPVLTAPAGEPLERRPDNDELERLIRRSRLVRQGSTDLALDPLDAHGLLGQLAAELLLWRHSHPTDLPG</sequence>
<dbReference type="EMBL" id="BMHA01000010">
    <property type="protein sequence ID" value="GGI07896.1"/>
    <property type="molecule type" value="Genomic_DNA"/>
</dbReference>
<dbReference type="Proteomes" id="UP000650511">
    <property type="component" value="Unassembled WGS sequence"/>
</dbReference>
<evidence type="ECO:0000313" key="1">
    <source>
        <dbReference type="EMBL" id="GGI07896.1"/>
    </source>
</evidence>
<proteinExistence type="predicted"/>
<comment type="caution">
    <text evidence="1">The sequence shown here is derived from an EMBL/GenBank/DDBJ whole genome shotgun (WGS) entry which is preliminary data.</text>
</comment>
<organism evidence="1 2">
    <name type="scientific">Egicoccus halophilus</name>
    <dbReference type="NCBI Taxonomy" id="1670830"/>
    <lineage>
        <taxon>Bacteria</taxon>
        <taxon>Bacillati</taxon>
        <taxon>Actinomycetota</taxon>
        <taxon>Nitriliruptoria</taxon>
        <taxon>Egicoccales</taxon>
        <taxon>Egicoccaceae</taxon>
        <taxon>Egicoccus</taxon>
    </lineage>
</organism>
<gene>
    <name evidence="1" type="ORF">GCM10011354_26370</name>
</gene>
<dbReference type="AlphaFoldDB" id="A0A8J3EVD4"/>
<reference evidence="1" key="2">
    <citation type="submission" date="2020-09" db="EMBL/GenBank/DDBJ databases">
        <authorList>
            <person name="Sun Q."/>
            <person name="Zhou Y."/>
        </authorList>
    </citation>
    <scope>NUCLEOTIDE SEQUENCE</scope>
    <source>
        <strain evidence="1">CGMCC 1.14988</strain>
    </source>
</reference>
<name>A0A8J3EVD4_9ACTN</name>
<keyword evidence="2" id="KW-1185">Reference proteome</keyword>
<accession>A0A8J3EVD4</accession>
<dbReference type="RefSeq" id="WP_130648920.1">
    <property type="nucleotide sequence ID" value="NZ_BMHA01000010.1"/>
</dbReference>